<dbReference type="Gene3D" id="1.10.287.70">
    <property type="match status" value="1"/>
</dbReference>
<comment type="caution">
    <text evidence="3">The sequence shown here is derived from an EMBL/GenBank/DDBJ whole genome shotgun (WGS) entry which is preliminary data.</text>
</comment>
<proteinExistence type="predicted"/>
<dbReference type="EMBL" id="CYZR01000002">
    <property type="protein sequence ID" value="CUN56470.1"/>
    <property type="molecule type" value="Genomic_DNA"/>
</dbReference>
<feature type="transmembrane region" description="Helical" evidence="1">
    <location>
        <begin position="107"/>
        <end position="124"/>
    </location>
</feature>
<keyword evidence="4" id="KW-1185">Reference proteome</keyword>
<feature type="transmembrane region" description="Helical" evidence="1">
    <location>
        <begin position="200"/>
        <end position="220"/>
    </location>
</feature>
<gene>
    <name evidence="3" type="ORF">ERS852473_00490</name>
</gene>
<keyword evidence="1" id="KW-1133">Transmembrane helix</keyword>
<feature type="transmembrane region" description="Helical" evidence="1">
    <location>
        <begin position="265"/>
        <end position="286"/>
    </location>
</feature>
<evidence type="ECO:0000313" key="3">
    <source>
        <dbReference type="EMBL" id="CUN56470.1"/>
    </source>
</evidence>
<feature type="transmembrane region" description="Helical" evidence="1">
    <location>
        <begin position="159"/>
        <end position="179"/>
    </location>
</feature>
<feature type="transmembrane region" description="Helical" evidence="1">
    <location>
        <begin position="136"/>
        <end position="153"/>
    </location>
</feature>
<accession>A0ABM9UNE9</accession>
<keyword evidence="1" id="KW-0812">Transmembrane</keyword>
<protein>
    <submittedName>
        <fullName evidence="3">Ion channel</fullName>
    </submittedName>
</protein>
<sequence length="293" mass="33379">MGLFIILFSTAIVVLIISLRNKSKNLLLFNLIKLSINNVNRTYLDFFKDKSFLITLIQGFIIIFAEVSALISLSTSIWRYFFITSNVFFNISIKMLLIIFFMLIVHYSIGYIVYILTSINKFLYNVEDKNLKIDLLLSYFIISSYSTAILIFPKQISKIYLVGLLGCFICYALNIKILIRIMKNPKNIKSKNQNDVSFTRIIIASIILIIMIILNLYLAVVLINSGNPHAFTNKPTNFDLFYFTLITFTTVGYGDIIPITGLAKIVTMFIAVTSVICISIFISSILSHKDLSN</sequence>
<dbReference type="InterPro" id="IPR013099">
    <property type="entry name" value="K_chnl_dom"/>
</dbReference>
<evidence type="ECO:0000256" key="1">
    <source>
        <dbReference type="SAM" id="Phobius"/>
    </source>
</evidence>
<organism evidence="3 4">
    <name type="scientific">Sarcina ventriculi</name>
    <name type="common">Clostridium ventriculi</name>
    <dbReference type="NCBI Taxonomy" id="1267"/>
    <lineage>
        <taxon>Bacteria</taxon>
        <taxon>Bacillati</taxon>
        <taxon>Bacillota</taxon>
        <taxon>Clostridia</taxon>
        <taxon>Eubacteriales</taxon>
        <taxon>Clostridiaceae</taxon>
        <taxon>Sarcina</taxon>
    </lineage>
</organism>
<dbReference type="SUPFAM" id="SSF81324">
    <property type="entry name" value="Voltage-gated potassium channels"/>
    <property type="match status" value="1"/>
</dbReference>
<evidence type="ECO:0000259" key="2">
    <source>
        <dbReference type="Pfam" id="PF07885"/>
    </source>
</evidence>
<dbReference type="Pfam" id="PF07885">
    <property type="entry name" value="Ion_trans_2"/>
    <property type="match status" value="1"/>
</dbReference>
<keyword evidence="1" id="KW-0472">Membrane</keyword>
<name>A0ABM9UNE9_SARVE</name>
<dbReference type="RefSeq" id="WP_055257388.1">
    <property type="nucleotide sequence ID" value="NZ_CABIXL010000002.1"/>
</dbReference>
<feature type="domain" description="Potassium channel" evidence="2">
    <location>
        <begin position="215"/>
        <end position="285"/>
    </location>
</feature>
<dbReference type="Proteomes" id="UP000095488">
    <property type="component" value="Unassembled WGS sequence"/>
</dbReference>
<feature type="transmembrane region" description="Helical" evidence="1">
    <location>
        <begin position="240"/>
        <end position="258"/>
    </location>
</feature>
<evidence type="ECO:0000313" key="4">
    <source>
        <dbReference type="Proteomes" id="UP000095488"/>
    </source>
</evidence>
<feature type="transmembrane region" description="Helical" evidence="1">
    <location>
        <begin position="52"/>
        <end position="73"/>
    </location>
</feature>
<reference evidence="3 4" key="1">
    <citation type="submission" date="2015-09" db="EMBL/GenBank/DDBJ databases">
        <authorList>
            <consortium name="Pathogen Informatics"/>
        </authorList>
    </citation>
    <scope>NUCLEOTIDE SEQUENCE [LARGE SCALE GENOMIC DNA]</scope>
    <source>
        <strain evidence="3 4">2789STDY5834858</strain>
    </source>
</reference>